<reference evidence="4 5" key="1">
    <citation type="submission" date="2016-07" db="EMBL/GenBank/DDBJ databases">
        <title>Comparative genomics of the Campylobacter concisus group.</title>
        <authorList>
            <person name="Miller W.G."/>
            <person name="Yee E."/>
            <person name="Chapman M.H."/>
            <person name="Huynh S."/>
            <person name="Bono J.L."/>
            <person name="On S.L.W."/>
            <person name="StLeger J."/>
            <person name="Foster G."/>
            <person name="Parker C.T."/>
        </authorList>
    </citation>
    <scope>NUCLEOTIDE SEQUENCE [LARGE SCALE GENOMIC DNA]</scope>
    <source>
        <strain evidence="4 5">ATCC 33238</strain>
    </source>
</reference>
<accession>A0A6G5QMB3</accession>
<dbReference type="CDD" id="cd07034">
    <property type="entry name" value="TPP_PYR_PFOR_IOR-alpha_like"/>
    <property type="match status" value="1"/>
</dbReference>
<dbReference type="FunFam" id="3.40.50.970:FF:000022">
    <property type="entry name" value="2-oxoglutarate ferredoxin oxidoreductase alpha subunit"/>
    <property type="match status" value="1"/>
</dbReference>
<dbReference type="InterPro" id="IPR029061">
    <property type="entry name" value="THDP-binding"/>
</dbReference>
<dbReference type="Proteomes" id="UP000502377">
    <property type="component" value="Chromosome"/>
</dbReference>
<feature type="domain" description="Pyruvate flavodoxin/ferredoxin oxidoreductase pyrimidine binding" evidence="2">
    <location>
        <begin position="25"/>
        <end position="251"/>
    </location>
</feature>
<dbReference type="Pfam" id="PF01855">
    <property type="entry name" value="POR_N"/>
    <property type="match status" value="1"/>
</dbReference>
<dbReference type="InterPro" id="IPR002880">
    <property type="entry name" value="Pyrv_Fd/Flavodoxin_OxRdtase_N"/>
</dbReference>
<sequence length="386" mass="41866">MSEFLNNNGDKREIIASGNELVALAAVECGCNFFGGYPITPSSEIAHELSVLLPKHGGKFIQMEDEIAGISVALGASMSGAKAMTASSGPGISLKAEQIGLGFIAEVPLVIVNVMRGGPSTGLPTRVAQGDLLQAKNPTHGDVNSIVIAPSSLEECYTQTVRAFNLAERFMTPVFLLLDETIGHMHAKAVLPQTSELEIYSRRQFSGDPADYRPYRAAADEPAVLNKFFGGYRYHVTGLHHGETGFPTEDGAVVDYNIKRLFNKINAHAHEIELYEEFMLDDAKICIIAFGSVARAAKEAVLNLREKGVKVGLFKPITLFPTPSAKLREISAKFSKILICELNLGQYTGEIIKATLREDFKTLLKANGRPISPQEIAQKIGEFDGI</sequence>
<dbReference type="RefSeq" id="WP_002944754.1">
    <property type="nucleotide sequence ID" value="NZ_CP012543.1"/>
</dbReference>
<dbReference type="Pfam" id="PF17147">
    <property type="entry name" value="PFOR_II"/>
    <property type="match status" value="1"/>
</dbReference>
<dbReference type="PANTHER" id="PTHR32154">
    <property type="entry name" value="PYRUVATE-FLAVODOXIN OXIDOREDUCTASE-RELATED"/>
    <property type="match status" value="1"/>
</dbReference>
<dbReference type="SUPFAM" id="SSF52922">
    <property type="entry name" value="TK C-terminal domain-like"/>
    <property type="match status" value="1"/>
</dbReference>
<evidence type="ECO:0000259" key="3">
    <source>
        <dbReference type="Pfam" id="PF17147"/>
    </source>
</evidence>
<proteinExistence type="predicted"/>
<evidence type="ECO:0000259" key="2">
    <source>
        <dbReference type="Pfam" id="PF01855"/>
    </source>
</evidence>
<evidence type="ECO:0000256" key="1">
    <source>
        <dbReference type="ARBA" id="ARBA00023002"/>
    </source>
</evidence>
<dbReference type="AlphaFoldDB" id="A0A6G5QMB3"/>
<dbReference type="EMBL" id="CP012543">
    <property type="protein sequence ID" value="QCD46873.1"/>
    <property type="molecule type" value="Genomic_DNA"/>
</dbReference>
<dbReference type="InterPro" id="IPR050722">
    <property type="entry name" value="Pyruvate:ferred/Flavod_OxRd"/>
</dbReference>
<organism evidence="4 5">
    <name type="scientific">Campylobacter rectus</name>
    <name type="common">Wolinella recta</name>
    <dbReference type="NCBI Taxonomy" id="203"/>
    <lineage>
        <taxon>Bacteria</taxon>
        <taxon>Pseudomonadati</taxon>
        <taxon>Campylobacterota</taxon>
        <taxon>Epsilonproteobacteria</taxon>
        <taxon>Campylobacterales</taxon>
        <taxon>Campylobacteraceae</taxon>
        <taxon>Campylobacter</taxon>
    </lineage>
</organism>
<dbReference type="InterPro" id="IPR033412">
    <property type="entry name" value="PFOR_II"/>
</dbReference>
<dbReference type="NCBIfam" id="NF006412">
    <property type="entry name" value="PRK08659.1"/>
    <property type="match status" value="1"/>
</dbReference>
<dbReference type="PANTHER" id="PTHR32154:SF14">
    <property type="entry name" value="2-OXOGLUTARATE SYNTHASE SUBUNIT KORA"/>
    <property type="match status" value="1"/>
</dbReference>
<evidence type="ECO:0000313" key="4">
    <source>
        <dbReference type="EMBL" id="QCD46873.1"/>
    </source>
</evidence>
<gene>
    <name evidence="4" type="primary">oorA</name>
    <name evidence="4" type="ORF">CRECT_1214</name>
</gene>
<dbReference type="GO" id="GO:0006979">
    <property type="term" value="P:response to oxidative stress"/>
    <property type="evidence" value="ECO:0007669"/>
    <property type="project" value="TreeGrafter"/>
</dbReference>
<dbReference type="NCBIfam" id="NF007206">
    <property type="entry name" value="PRK09627.1"/>
    <property type="match status" value="1"/>
</dbReference>
<dbReference type="EC" id="1.2.7.3" evidence="4"/>
<dbReference type="InterPro" id="IPR009014">
    <property type="entry name" value="Transketo_C/PFOR_II"/>
</dbReference>
<dbReference type="KEGG" id="crx:CRECT_1214"/>
<dbReference type="Gene3D" id="3.40.50.970">
    <property type="match status" value="1"/>
</dbReference>
<dbReference type="GO" id="GO:0047553">
    <property type="term" value="F:2-oxoglutarate synthase activity"/>
    <property type="evidence" value="ECO:0007669"/>
    <property type="project" value="UniProtKB-EC"/>
</dbReference>
<dbReference type="Gene3D" id="3.40.50.920">
    <property type="match status" value="1"/>
</dbReference>
<dbReference type="SUPFAM" id="SSF52518">
    <property type="entry name" value="Thiamin diphosphate-binding fold (THDP-binding)"/>
    <property type="match status" value="1"/>
</dbReference>
<evidence type="ECO:0000313" key="5">
    <source>
        <dbReference type="Proteomes" id="UP000502377"/>
    </source>
</evidence>
<name>A0A6G5QMB3_CAMRE</name>
<keyword evidence="1 4" id="KW-0560">Oxidoreductase</keyword>
<protein>
    <submittedName>
        <fullName evidence="4">2-oxoglutarate:acceptor oxidoreductase, alpha subunit</fullName>
        <ecNumber evidence="4">1.2.7.3</ecNumber>
    </submittedName>
</protein>
<feature type="domain" description="Pyruvate:ferredoxin oxidoreductase core" evidence="3">
    <location>
        <begin position="283"/>
        <end position="376"/>
    </location>
</feature>